<keyword evidence="2 8" id="KW-0963">Cytoplasm</keyword>
<keyword evidence="5 8" id="KW-0067">ATP-binding</keyword>
<feature type="region of interest" description="Disordered" evidence="12">
    <location>
        <begin position="82"/>
        <end position="146"/>
    </location>
</feature>
<dbReference type="eggNOG" id="COG0593">
    <property type="taxonomic scope" value="Bacteria"/>
</dbReference>
<evidence type="ECO:0000256" key="8">
    <source>
        <dbReference type="HAMAP-Rule" id="MF_00377"/>
    </source>
</evidence>
<dbReference type="STRING" id="1198114.AciX9_0001"/>
<comment type="domain">
    <text evidence="8">Domain I is involved in oligomerization and binding regulators, domain II is flexibile and of varying length in different bacteria, domain III forms the AAA+ region, while domain IV binds dsDNA.</text>
</comment>
<organism evidence="16">
    <name type="scientific">Granulicella tundricola (strain ATCC BAA-1859 / DSM 23138 / MP5ACTX9)</name>
    <dbReference type="NCBI Taxonomy" id="1198114"/>
    <lineage>
        <taxon>Bacteria</taxon>
        <taxon>Pseudomonadati</taxon>
        <taxon>Acidobacteriota</taxon>
        <taxon>Terriglobia</taxon>
        <taxon>Terriglobales</taxon>
        <taxon>Acidobacteriaceae</taxon>
        <taxon>Granulicella</taxon>
    </lineage>
</organism>
<dbReference type="Pfam" id="PF11638">
    <property type="entry name" value="DnaA_N"/>
    <property type="match status" value="1"/>
</dbReference>
<dbReference type="HAMAP" id="MF_00377">
    <property type="entry name" value="DnaA_bact"/>
    <property type="match status" value="1"/>
</dbReference>
<dbReference type="InterPro" id="IPR013317">
    <property type="entry name" value="DnaA_dom"/>
</dbReference>
<dbReference type="PANTHER" id="PTHR30050">
    <property type="entry name" value="CHROMOSOMAL REPLICATION INITIATOR PROTEIN DNAA"/>
    <property type="match status" value="1"/>
</dbReference>
<dbReference type="EMBL" id="CP002480">
    <property type="protein sequence ID" value="ADW67092.1"/>
    <property type="molecule type" value="Genomic_DNA"/>
</dbReference>
<feature type="compositionally biased region" description="Gly residues" evidence="12">
    <location>
        <begin position="114"/>
        <end position="124"/>
    </location>
</feature>
<feature type="binding site" evidence="8">
    <location>
        <position position="205"/>
    </location>
    <ligand>
        <name>ATP</name>
        <dbReference type="ChEBI" id="CHEBI:30616"/>
    </ligand>
</feature>
<dbReference type="InterPro" id="IPR020591">
    <property type="entry name" value="Chromosome_initiator_DnaA-like"/>
</dbReference>
<dbReference type="KEGG" id="acm:AciX9_0001"/>
<evidence type="ECO:0000256" key="6">
    <source>
        <dbReference type="ARBA" id="ARBA00023121"/>
    </source>
</evidence>
<dbReference type="NCBIfam" id="TIGR00362">
    <property type="entry name" value="DnaA"/>
    <property type="match status" value="1"/>
</dbReference>
<evidence type="ECO:0000256" key="5">
    <source>
        <dbReference type="ARBA" id="ARBA00022840"/>
    </source>
</evidence>
<evidence type="ECO:0000256" key="12">
    <source>
        <dbReference type="SAM" id="MobiDB-lite"/>
    </source>
</evidence>
<evidence type="ECO:0000256" key="4">
    <source>
        <dbReference type="ARBA" id="ARBA00022741"/>
    </source>
</evidence>
<protein>
    <recommendedName>
        <fullName evidence="8 9">Chromosomal replication initiator protein DnaA</fullName>
    </recommendedName>
</protein>
<evidence type="ECO:0000256" key="9">
    <source>
        <dbReference type="NCBIfam" id="TIGR00362"/>
    </source>
</evidence>
<dbReference type="Pfam" id="PF00308">
    <property type="entry name" value="Bac_DnaA"/>
    <property type="match status" value="1"/>
</dbReference>
<keyword evidence="3 8" id="KW-0235">DNA replication</keyword>
<reference evidence="16" key="1">
    <citation type="submission" date="2011-01" db="EMBL/GenBank/DDBJ databases">
        <title>Complete sequence of chromosome of Acidobacterium sp. MP5ACTX9.</title>
        <authorList>
            <consortium name="US DOE Joint Genome Institute"/>
            <person name="Lucas S."/>
            <person name="Copeland A."/>
            <person name="Lapidus A."/>
            <person name="Cheng J.-F."/>
            <person name="Goodwin L."/>
            <person name="Pitluck S."/>
            <person name="Teshima H."/>
            <person name="Detter J.C."/>
            <person name="Han C."/>
            <person name="Tapia R."/>
            <person name="Land M."/>
            <person name="Hauser L."/>
            <person name="Kyrpides N."/>
            <person name="Ivanova N."/>
            <person name="Ovchinnikova G."/>
            <person name="Pagani I."/>
            <person name="Rawat S.R."/>
            <person name="Mannisto M."/>
            <person name="Haggblom M.M."/>
            <person name="Woyke T."/>
        </authorList>
    </citation>
    <scope>NUCLEOTIDE SEQUENCE [LARGE SCALE GENOMIC DNA]</scope>
    <source>
        <strain evidence="16">MP5ACTX9</strain>
    </source>
</reference>
<dbReference type="InterPro" id="IPR001957">
    <property type="entry name" value="Chromosome_initiator_DnaA"/>
</dbReference>
<evidence type="ECO:0000256" key="11">
    <source>
        <dbReference type="RuleBase" id="RU004227"/>
    </source>
</evidence>
<dbReference type="GO" id="GO:0008289">
    <property type="term" value="F:lipid binding"/>
    <property type="evidence" value="ECO:0007669"/>
    <property type="project" value="UniProtKB-KW"/>
</dbReference>
<dbReference type="GO" id="GO:0003688">
    <property type="term" value="F:DNA replication origin binding"/>
    <property type="evidence" value="ECO:0007669"/>
    <property type="project" value="UniProtKB-UniRule"/>
</dbReference>
<dbReference type="InterPro" id="IPR018312">
    <property type="entry name" value="Chromosome_initiator_DnaA_CS"/>
</dbReference>
<feature type="compositionally biased region" description="Low complexity" evidence="12">
    <location>
        <begin position="125"/>
        <end position="143"/>
    </location>
</feature>
<dbReference type="HOGENOM" id="CLU_026910_3_1_0"/>
<dbReference type="SUPFAM" id="SSF48295">
    <property type="entry name" value="TrpR-like"/>
    <property type="match status" value="1"/>
</dbReference>
<evidence type="ECO:0000256" key="7">
    <source>
        <dbReference type="ARBA" id="ARBA00023125"/>
    </source>
</evidence>
<evidence type="ECO:0000259" key="14">
    <source>
        <dbReference type="SMART" id="SM00760"/>
    </source>
</evidence>
<evidence type="ECO:0000256" key="2">
    <source>
        <dbReference type="ARBA" id="ARBA00022490"/>
    </source>
</evidence>
<dbReference type="FunFam" id="3.40.50.300:FF:000150">
    <property type="entry name" value="Chromosomal replication initiator protein DnaA"/>
    <property type="match status" value="1"/>
</dbReference>
<dbReference type="PANTHER" id="PTHR30050:SF2">
    <property type="entry name" value="CHROMOSOMAL REPLICATION INITIATOR PROTEIN DNAA"/>
    <property type="match status" value="1"/>
</dbReference>
<comment type="similarity">
    <text evidence="1 8 11">Belongs to the DnaA family.</text>
</comment>
<dbReference type="InterPro" id="IPR027417">
    <property type="entry name" value="P-loop_NTPase"/>
</dbReference>
<feature type="domain" description="AAA+ ATPase" evidence="13">
    <location>
        <begin position="190"/>
        <end position="318"/>
    </location>
</feature>
<feature type="domain" description="Chromosomal replication initiator DnaA C-terminal" evidence="14">
    <location>
        <begin position="401"/>
        <end position="470"/>
    </location>
</feature>
<dbReference type="PRINTS" id="PR00051">
    <property type="entry name" value="DNAA"/>
</dbReference>
<proteinExistence type="inferred from homology"/>
<dbReference type="InterPro" id="IPR013159">
    <property type="entry name" value="DnaA_C"/>
</dbReference>
<comment type="subcellular location">
    <subcellularLocation>
        <location evidence="8">Cytoplasm</location>
    </subcellularLocation>
</comment>
<keyword evidence="16" id="KW-1185">Reference proteome</keyword>
<keyword evidence="4 8" id="KW-0547">Nucleotide-binding</keyword>
<dbReference type="InterPro" id="IPR038454">
    <property type="entry name" value="DnaA_N_sf"/>
</dbReference>
<dbReference type="Gene3D" id="1.10.1750.10">
    <property type="match status" value="1"/>
</dbReference>
<feature type="binding site" evidence="8">
    <location>
        <position position="203"/>
    </location>
    <ligand>
        <name>ATP</name>
        <dbReference type="ChEBI" id="CHEBI:30616"/>
    </ligand>
</feature>
<dbReference type="SUPFAM" id="SSF52540">
    <property type="entry name" value="P-loop containing nucleoside triphosphate hydrolases"/>
    <property type="match status" value="1"/>
</dbReference>
<comment type="function">
    <text evidence="8 10">Plays an essential role in the initiation and regulation of chromosomal replication. ATP-DnaA binds to the origin of replication (oriC) to initiate formation of the DNA replication initiation complex once per cell cycle. Binds the DnaA box (a 9 base pair repeat at the origin) and separates the double-stranded (ds)DNA. Forms a right-handed helical filament on oriC DNA; dsDNA binds to the exterior of the filament while single-stranded (ss)DNA is stabiized in the filament's interior. The ATP-DnaA-oriC complex binds and stabilizes one strand of the AT-rich DNA unwinding element (DUE), permitting loading of DNA polymerase. After initiation quickly degrades to an ADP-DnaA complex that is not apt for DNA replication. Binds acidic phospholipids.</text>
</comment>
<dbReference type="CDD" id="cd00009">
    <property type="entry name" value="AAA"/>
    <property type="match status" value="1"/>
</dbReference>
<feature type="region of interest" description="Domain I, interacts with DnaA modulators" evidence="8">
    <location>
        <begin position="1"/>
        <end position="125"/>
    </location>
</feature>
<evidence type="ECO:0000313" key="15">
    <source>
        <dbReference type="EMBL" id="ADW67092.1"/>
    </source>
</evidence>
<dbReference type="GO" id="GO:0005737">
    <property type="term" value="C:cytoplasm"/>
    <property type="evidence" value="ECO:0007669"/>
    <property type="project" value="UniProtKB-SubCell"/>
</dbReference>
<dbReference type="GO" id="GO:0005886">
    <property type="term" value="C:plasma membrane"/>
    <property type="evidence" value="ECO:0007669"/>
    <property type="project" value="TreeGrafter"/>
</dbReference>
<feature type="binding site" evidence="8">
    <location>
        <position position="201"/>
    </location>
    <ligand>
        <name>ATP</name>
        <dbReference type="ChEBI" id="CHEBI:30616"/>
    </ligand>
</feature>
<dbReference type="OrthoDB" id="9807019at2"/>
<comment type="subunit">
    <text evidence="8">Oligomerizes as a right-handed, spiral filament on DNA at oriC.</text>
</comment>
<dbReference type="GO" id="GO:0005524">
    <property type="term" value="F:ATP binding"/>
    <property type="evidence" value="ECO:0007669"/>
    <property type="project" value="UniProtKB-UniRule"/>
</dbReference>
<accession>E8X432</accession>
<dbReference type="SMART" id="SM00760">
    <property type="entry name" value="Bac_DnaA_C"/>
    <property type="match status" value="1"/>
</dbReference>
<dbReference type="PROSITE" id="PS01008">
    <property type="entry name" value="DNAA"/>
    <property type="match status" value="1"/>
</dbReference>
<keyword evidence="7 8" id="KW-0238">DNA-binding</keyword>
<feature type="binding site" evidence="8">
    <location>
        <position position="204"/>
    </location>
    <ligand>
        <name>ATP</name>
        <dbReference type="ChEBI" id="CHEBI:30616"/>
    </ligand>
</feature>
<feature type="region of interest" description="Domain III, AAA+ region" evidence="8">
    <location>
        <begin position="157"/>
        <end position="373"/>
    </location>
</feature>
<evidence type="ECO:0000256" key="3">
    <source>
        <dbReference type="ARBA" id="ARBA00022705"/>
    </source>
</evidence>
<sequence>MSFVPTATAVLNHWVRILGALEKKINRQSFETWLKPTRYSRTVGKTLFVRIPSAQFEHIGDKYGDLIEEAIEKLGFEIESVTFETPQQDPTAPRVREDGGFGPMPSHATNTPGGTNGNGAGNGATSGAIRQNGARGNAAPAAPSTEQARFDWNAASQLNPRYQFDAFVIGSGNQFAAAAAQAVAERPSKAYNPLFLYGGVGMGKTHLMHAIGHEVKRRMPHTSISYVSGEKFTNEMINSVRYDKMTTFRDKFRNVDVLLIDDIQFLAGKERTQEEFFHTFNALHETMKQIVIASDRPPKELADFEDRLRSRFEWGLIADIQPPDLETKVAILQRKAEAESTTLPTDVALFIASNVRTNVRELEGALIRVIAWCSHHGVECSLPVAQQCLKQFIDTQVRKITIEAIQRAVAEQFGMRVPELKQKNNSRQIVVPRQIAMYLAKQMTEASLPEIGRQFGGKHHTTVMHSIAKIDEQRRADKDLNRTINKLMETLS</sequence>
<comment type="caution">
    <text evidence="8">Lacks conserved residue(s) required for the propagation of feature annotation.</text>
</comment>
<dbReference type="CDD" id="cd06571">
    <property type="entry name" value="Bac_DnaA_C"/>
    <property type="match status" value="1"/>
</dbReference>
<dbReference type="Gene3D" id="3.40.50.300">
    <property type="entry name" value="P-loop containing nucleotide triphosphate hydrolases"/>
    <property type="match status" value="1"/>
</dbReference>
<dbReference type="Gene3D" id="1.10.8.60">
    <property type="match status" value="1"/>
</dbReference>
<evidence type="ECO:0000313" key="16">
    <source>
        <dbReference type="Proteomes" id="UP000000343"/>
    </source>
</evidence>
<dbReference type="Proteomes" id="UP000000343">
    <property type="component" value="Chromosome"/>
</dbReference>
<dbReference type="InterPro" id="IPR024633">
    <property type="entry name" value="DnaA_N_dom"/>
</dbReference>
<dbReference type="InterPro" id="IPR003593">
    <property type="entry name" value="AAA+_ATPase"/>
</dbReference>
<dbReference type="RefSeq" id="WP_013578421.1">
    <property type="nucleotide sequence ID" value="NC_015064.1"/>
</dbReference>
<dbReference type="InterPro" id="IPR010921">
    <property type="entry name" value="Trp_repressor/repl_initiator"/>
</dbReference>
<gene>
    <name evidence="8" type="primary">dnaA</name>
    <name evidence="15" type="ordered locus">AciX9_0001</name>
</gene>
<dbReference type="AlphaFoldDB" id="E8X432"/>
<evidence type="ECO:0000256" key="10">
    <source>
        <dbReference type="RuleBase" id="RU000577"/>
    </source>
</evidence>
<keyword evidence="6 8" id="KW-0446">Lipid-binding</keyword>
<dbReference type="GO" id="GO:0006275">
    <property type="term" value="P:regulation of DNA replication"/>
    <property type="evidence" value="ECO:0007669"/>
    <property type="project" value="UniProtKB-UniRule"/>
</dbReference>
<dbReference type="GO" id="GO:0006270">
    <property type="term" value="P:DNA replication initiation"/>
    <property type="evidence" value="ECO:0007669"/>
    <property type="project" value="UniProtKB-UniRule"/>
</dbReference>
<feature type="region of interest" description="Domain IV, binds dsDNA" evidence="8">
    <location>
        <begin position="374"/>
        <end position="492"/>
    </location>
</feature>
<dbReference type="SMART" id="SM00382">
    <property type="entry name" value="AAA"/>
    <property type="match status" value="1"/>
</dbReference>
<dbReference type="PaxDb" id="1198114-AciX9_0001"/>
<name>E8X432_GRATM</name>
<dbReference type="Pfam" id="PF08299">
    <property type="entry name" value="Bac_DnaA_C"/>
    <property type="match status" value="1"/>
</dbReference>
<dbReference type="Gene3D" id="3.30.300.180">
    <property type="match status" value="1"/>
</dbReference>
<evidence type="ECO:0000256" key="1">
    <source>
        <dbReference type="ARBA" id="ARBA00006583"/>
    </source>
</evidence>
<evidence type="ECO:0000259" key="13">
    <source>
        <dbReference type="SMART" id="SM00382"/>
    </source>
</evidence>